<dbReference type="Gene3D" id="3.40.1490.10">
    <property type="entry name" value="Bit1"/>
    <property type="match status" value="1"/>
</dbReference>
<evidence type="ECO:0000313" key="10">
    <source>
        <dbReference type="EMBL" id="HHR95483.1"/>
    </source>
</evidence>
<comment type="similarity">
    <text evidence="6 9">Belongs to the PTH2 family.</text>
</comment>
<evidence type="ECO:0000256" key="2">
    <source>
        <dbReference type="ARBA" id="ARBA00004496"/>
    </source>
</evidence>
<comment type="subcellular location">
    <subcellularLocation>
        <location evidence="2 9">Cytoplasm</location>
    </subcellularLocation>
</comment>
<dbReference type="NCBIfam" id="NF003314">
    <property type="entry name" value="PRK04322.1"/>
    <property type="match status" value="1"/>
</dbReference>
<evidence type="ECO:0000256" key="5">
    <source>
        <dbReference type="ARBA" id="ARBA00022801"/>
    </source>
</evidence>
<comment type="caution">
    <text evidence="10">The sequence shown here is derived from an EMBL/GenBank/DDBJ whole genome shotgun (WGS) entry which is preliminary data.</text>
</comment>
<evidence type="ECO:0000256" key="7">
    <source>
        <dbReference type="ARBA" id="ARBA00048707"/>
    </source>
</evidence>
<reference evidence="10" key="1">
    <citation type="journal article" date="2020" name="mSystems">
        <title>Genome- and Community-Level Interaction Insights into Carbon Utilization and Element Cycling Functions of Hydrothermarchaeota in Hydrothermal Sediment.</title>
        <authorList>
            <person name="Zhou Z."/>
            <person name="Liu Y."/>
            <person name="Xu W."/>
            <person name="Pan J."/>
            <person name="Luo Z.H."/>
            <person name="Li M."/>
        </authorList>
    </citation>
    <scope>NUCLEOTIDE SEQUENCE [LARGE SCALE GENOMIC DNA]</scope>
    <source>
        <strain evidence="10">SpSt-1</strain>
    </source>
</reference>
<organism evidence="10">
    <name type="scientific">Ignisphaera aggregans</name>
    <dbReference type="NCBI Taxonomy" id="334771"/>
    <lineage>
        <taxon>Archaea</taxon>
        <taxon>Thermoproteota</taxon>
        <taxon>Thermoprotei</taxon>
        <taxon>Desulfurococcales</taxon>
        <taxon>Desulfurococcaceae</taxon>
        <taxon>Ignisphaera</taxon>
    </lineage>
</organism>
<evidence type="ECO:0000256" key="9">
    <source>
        <dbReference type="HAMAP-Rule" id="MF_00628"/>
    </source>
</evidence>
<evidence type="ECO:0000256" key="6">
    <source>
        <dbReference type="ARBA" id="ARBA00038050"/>
    </source>
</evidence>
<dbReference type="AlphaFoldDB" id="A0A7C5US73"/>
<dbReference type="InterPro" id="IPR002833">
    <property type="entry name" value="PTH2"/>
</dbReference>
<dbReference type="PANTHER" id="PTHR12649">
    <property type="entry name" value="PEPTIDYL-TRNA HYDROLASE 2"/>
    <property type="match status" value="1"/>
</dbReference>
<dbReference type="SUPFAM" id="SSF102462">
    <property type="entry name" value="Peptidyl-tRNA hydrolase II"/>
    <property type="match status" value="1"/>
</dbReference>
<comment type="function">
    <text evidence="1 9">The natural substrate for this enzyme may be peptidyl-tRNAs which drop off the ribosome during protein synthesis.</text>
</comment>
<dbReference type="EMBL" id="DRUB01000029">
    <property type="protein sequence ID" value="HHR95483.1"/>
    <property type="molecule type" value="Genomic_DNA"/>
</dbReference>
<proteinExistence type="inferred from homology"/>
<dbReference type="InterPro" id="IPR034759">
    <property type="entry name" value="Pept_tRNA_hydro_arch"/>
</dbReference>
<name>A0A7C5US73_9CREN</name>
<dbReference type="GO" id="GO:0006412">
    <property type="term" value="P:translation"/>
    <property type="evidence" value="ECO:0007669"/>
    <property type="project" value="UniProtKB-UniRule"/>
</dbReference>
<dbReference type="InterPro" id="IPR023476">
    <property type="entry name" value="Pep_tRNA_hydro_II_dom_sf"/>
</dbReference>
<dbReference type="GO" id="GO:0004045">
    <property type="term" value="F:peptidyl-tRNA hydrolase activity"/>
    <property type="evidence" value="ECO:0007669"/>
    <property type="project" value="UniProtKB-UniRule"/>
</dbReference>
<dbReference type="CDD" id="cd02430">
    <property type="entry name" value="PTH2"/>
    <property type="match status" value="1"/>
</dbReference>
<dbReference type="EC" id="3.1.1.29" evidence="3 9"/>
<evidence type="ECO:0000256" key="1">
    <source>
        <dbReference type="ARBA" id="ARBA00003043"/>
    </source>
</evidence>
<accession>A0A7C5US73</accession>
<evidence type="ECO:0000256" key="4">
    <source>
        <dbReference type="ARBA" id="ARBA00022490"/>
    </source>
</evidence>
<gene>
    <name evidence="9" type="primary">pth</name>
    <name evidence="10" type="ORF">ENL47_01305</name>
</gene>
<dbReference type="NCBIfam" id="TIGR00283">
    <property type="entry name" value="arch_pth2"/>
    <property type="match status" value="1"/>
</dbReference>
<dbReference type="HAMAP" id="MF_00628">
    <property type="entry name" value="Pept_tRNA_hydro_arch"/>
    <property type="match status" value="1"/>
</dbReference>
<dbReference type="GO" id="GO:0005829">
    <property type="term" value="C:cytosol"/>
    <property type="evidence" value="ECO:0007669"/>
    <property type="project" value="TreeGrafter"/>
</dbReference>
<dbReference type="PANTHER" id="PTHR12649:SF11">
    <property type="entry name" value="PEPTIDYL-TRNA HYDROLASE 2, MITOCHONDRIAL"/>
    <property type="match status" value="1"/>
</dbReference>
<keyword evidence="5 9" id="KW-0378">Hydrolase</keyword>
<evidence type="ECO:0000256" key="3">
    <source>
        <dbReference type="ARBA" id="ARBA00013260"/>
    </source>
</evidence>
<dbReference type="Pfam" id="PF01981">
    <property type="entry name" value="PTH2"/>
    <property type="match status" value="1"/>
</dbReference>
<comment type="catalytic activity">
    <reaction evidence="7 9">
        <text>an N-acyl-L-alpha-aminoacyl-tRNA + H2O = an N-acyl-L-amino acid + a tRNA + H(+)</text>
        <dbReference type="Rhea" id="RHEA:54448"/>
        <dbReference type="Rhea" id="RHEA-COMP:10123"/>
        <dbReference type="Rhea" id="RHEA-COMP:13883"/>
        <dbReference type="ChEBI" id="CHEBI:15377"/>
        <dbReference type="ChEBI" id="CHEBI:15378"/>
        <dbReference type="ChEBI" id="CHEBI:59874"/>
        <dbReference type="ChEBI" id="CHEBI:78442"/>
        <dbReference type="ChEBI" id="CHEBI:138191"/>
        <dbReference type="EC" id="3.1.1.29"/>
    </reaction>
</comment>
<keyword evidence="4 9" id="KW-0963">Cytoplasm</keyword>
<sequence>MSSNDVKQVIVVRTDIKMGKGKLAAQVAHAAVEAVFRCMESNVCREWLEIWRRSGQKKIVVKVDSLAELIELKKKAEELSIPYALIADAGLTQLSPGTVTSLGLGPAPSHLLDSITGLLKLL</sequence>
<dbReference type="FunFam" id="3.40.1490.10:FF:000001">
    <property type="entry name" value="Peptidyl-tRNA hydrolase 2"/>
    <property type="match status" value="1"/>
</dbReference>
<protein>
    <recommendedName>
        <fullName evidence="8 9">Peptidyl-tRNA hydrolase</fullName>
        <shortName evidence="9">PTH</shortName>
        <ecNumber evidence="3 9">3.1.1.29</ecNumber>
    </recommendedName>
</protein>
<evidence type="ECO:0000256" key="8">
    <source>
        <dbReference type="ARBA" id="ARBA00050038"/>
    </source>
</evidence>